<dbReference type="EMBL" id="VVXK01000014">
    <property type="protein sequence ID" value="KAA2368427.1"/>
    <property type="molecule type" value="Genomic_DNA"/>
</dbReference>
<dbReference type="AlphaFoldDB" id="A0A5B3GW43"/>
<comment type="caution">
    <text evidence="9">The sequence shown here is derived from an EMBL/GenBank/DDBJ whole genome shotgun (WGS) entry which is preliminary data.</text>
</comment>
<dbReference type="GO" id="GO:0008932">
    <property type="term" value="F:lytic endotransglycosylase activity"/>
    <property type="evidence" value="ECO:0007669"/>
    <property type="project" value="UniProtKB-UniRule"/>
</dbReference>
<dbReference type="PANTHER" id="PTHR30518">
    <property type="entry name" value="ENDOLYTIC MUREIN TRANSGLYCOSYLASE"/>
    <property type="match status" value="1"/>
</dbReference>
<dbReference type="GO" id="GO:0071555">
    <property type="term" value="P:cell wall organization"/>
    <property type="evidence" value="ECO:0007669"/>
    <property type="project" value="UniProtKB-KW"/>
</dbReference>
<keyword evidence="5 7" id="KW-0456">Lyase</keyword>
<evidence type="ECO:0000313" key="8">
    <source>
        <dbReference type="EMBL" id="KAA2368427.1"/>
    </source>
</evidence>
<gene>
    <name evidence="7 9" type="primary">mltG</name>
    <name evidence="9" type="ORF">F2Y07_02275</name>
    <name evidence="8" type="ORF">F2Y13_10430</name>
</gene>
<keyword evidence="6 7" id="KW-0961">Cell wall biogenesis/degradation</keyword>
<accession>A0A5B3GW43</accession>
<evidence type="ECO:0000313" key="10">
    <source>
        <dbReference type="Proteomes" id="UP000322658"/>
    </source>
</evidence>
<comment type="similarity">
    <text evidence="7">Belongs to the transglycosylase MltG family.</text>
</comment>
<evidence type="ECO:0000313" key="11">
    <source>
        <dbReference type="Proteomes" id="UP000323567"/>
    </source>
</evidence>
<dbReference type="NCBIfam" id="TIGR00247">
    <property type="entry name" value="endolytic transglycosylase MltG"/>
    <property type="match status" value="1"/>
</dbReference>
<dbReference type="GO" id="GO:0005886">
    <property type="term" value="C:plasma membrane"/>
    <property type="evidence" value="ECO:0007669"/>
    <property type="project" value="UniProtKB-UniRule"/>
</dbReference>
<dbReference type="Gene3D" id="3.30.160.60">
    <property type="entry name" value="Classic Zinc Finger"/>
    <property type="match status" value="1"/>
</dbReference>
<dbReference type="HAMAP" id="MF_02065">
    <property type="entry name" value="MltG"/>
    <property type="match status" value="1"/>
</dbReference>
<feature type="site" description="Important for catalytic activity" evidence="7">
    <location>
        <position position="213"/>
    </location>
</feature>
<evidence type="ECO:0000256" key="1">
    <source>
        <dbReference type="ARBA" id="ARBA00022475"/>
    </source>
</evidence>
<evidence type="ECO:0000256" key="4">
    <source>
        <dbReference type="ARBA" id="ARBA00023136"/>
    </source>
</evidence>
<evidence type="ECO:0000256" key="2">
    <source>
        <dbReference type="ARBA" id="ARBA00022692"/>
    </source>
</evidence>
<comment type="catalytic activity">
    <reaction evidence="7">
        <text>a peptidoglycan chain = a peptidoglycan chain with N-acetyl-1,6-anhydromuramyl-[peptide] at the reducing end + a peptidoglycan chain with N-acetylglucosamine at the non-reducing end.</text>
        <dbReference type="EC" id="4.2.2.29"/>
    </reaction>
</comment>
<keyword evidence="2 7" id="KW-0812">Transmembrane</keyword>
<keyword evidence="3 7" id="KW-1133">Transmembrane helix</keyword>
<proteinExistence type="inferred from homology"/>
<dbReference type="Proteomes" id="UP000323567">
    <property type="component" value="Unassembled WGS sequence"/>
</dbReference>
<sequence length="337" mass="38884">MRKKILGWGLLAAFVLTAGAGLVLRQQFYGNAVVTERDLYVSARAEYGQVADSLLPQIKHRRAFDAYARRINLSETFKPGHYVLKHGMSVIEIARMLKLGLQTPVRVTINNVRIPAQLAQKLARQIDADSTAIMQALTSEELAAEVGFDSVTLFSMFIPDSYEFYWTVTPGEFVRRMKREYDRFWTSERDVKRKRSGLSRLEVMTLASIVYEETRKSDEMPRVAGVYVNRLKKGIKLQADPTVKYAMQDFGLRRILYRHLKYDSPYNTYVNEGLPPSPICMPGKNAIDAVLNYEKHDYIFFCARPEFDGYHNFAKTLREHNKNARAYSDELNRRKIK</sequence>
<evidence type="ECO:0000256" key="3">
    <source>
        <dbReference type="ARBA" id="ARBA00022989"/>
    </source>
</evidence>
<organism evidence="9 10">
    <name type="scientific">Alistipes shahii</name>
    <dbReference type="NCBI Taxonomy" id="328814"/>
    <lineage>
        <taxon>Bacteria</taxon>
        <taxon>Pseudomonadati</taxon>
        <taxon>Bacteroidota</taxon>
        <taxon>Bacteroidia</taxon>
        <taxon>Bacteroidales</taxon>
        <taxon>Rikenellaceae</taxon>
        <taxon>Alistipes</taxon>
    </lineage>
</organism>
<dbReference type="RefSeq" id="WP_022061102.1">
    <property type="nucleotide sequence ID" value="NZ_CAUCFE010000008.1"/>
</dbReference>
<dbReference type="Pfam" id="PF02618">
    <property type="entry name" value="YceG"/>
    <property type="match status" value="1"/>
</dbReference>
<evidence type="ECO:0000313" key="9">
    <source>
        <dbReference type="EMBL" id="KAA2377727.1"/>
    </source>
</evidence>
<dbReference type="EMBL" id="VVXJ01000003">
    <property type="protein sequence ID" value="KAA2377727.1"/>
    <property type="molecule type" value="Genomic_DNA"/>
</dbReference>
<keyword evidence="4 7" id="KW-0472">Membrane</keyword>
<evidence type="ECO:0000256" key="7">
    <source>
        <dbReference type="HAMAP-Rule" id="MF_02065"/>
    </source>
</evidence>
<dbReference type="GO" id="GO:0009252">
    <property type="term" value="P:peptidoglycan biosynthetic process"/>
    <property type="evidence" value="ECO:0007669"/>
    <property type="project" value="UniProtKB-UniRule"/>
</dbReference>
<evidence type="ECO:0000256" key="5">
    <source>
        <dbReference type="ARBA" id="ARBA00023239"/>
    </source>
</evidence>
<comment type="function">
    <text evidence="7">Functions as a peptidoglycan terminase that cleaves nascent peptidoglycan strands endolytically to terminate their elongation.</text>
</comment>
<dbReference type="InterPro" id="IPR003770">
    <property type="entry name" value="MLTG-like"/>
</dbReference>
<evidence type="ECO:0000256" key="6">
    <source>
        <dbReference type="ARBA" id="ARBA00023316"/>
    </source>
</evidence>
<dbReference type="EC" id="4.2.2.29" evidence="7"/>
<dbReference type="PANTHER" id="PTHR30518:SF2">
    <property type="entry name" value="ENDOLYTIC MUREIN TRANSGLYCOSYLASE"/>
    <property type="match status" value="1"/>
</dbReference>
<dbReference type="CDD" id="cd08010">
    <property type="entry name" value="MltG_like"/>
    <property type="match status" value="1"/>
</dbReference>
<reference evidence="10 11" key="1">
    <citation type="journal article" date="2019" name="Nat. Med.">
        <title>A library of human gut bacterial isolates paired with longitudinal multiomics data enables mechanistic microbiome research.</title>
        <authorList>
            <person name="Poyet M."/>
            <person name="Groussin M."/>
            <person name="Gibbons S.M."/>
            <person name="Avila-Pacheco J."/>
            <person name="Jiang X."/>
            <person name="Kearney S.M."/>
            <person name="Perrotta A.R."/>
            <person name="Berdy B."/>
            <person name="Zhao S."/>
            <person name="Lieberman T.D."/>
            <person name="Swanson P.K."/>
            <person name="Smith M."/>
            <person name="Roesemann S."/>
            <person name="Alexander J.E."/>
            <person name="Rich S.A."/>
            <person name="Livny J."/>
            <person name="Vlamakis H."/>
            <person name="Clish C."/>
            <person name="Bullock K."/>
            <person name="Deik A."/>
            <person name="Scott J."/>
            <person name="Pierce K.A."/>
            <person name="Xavier R.J."/>
            <person name="Alm E.J."/>
        </authorList>
    </citation>
    <scope>NUCLEOTIDE SEQUENCE [LARGE SCALE GENOMIC DNA]</scope>
    <source>
        <strain evidence="9 10">BIOML-A1</strain>
        <strain evidence="8 11">BIOML-A2</strain>
    </source>
</reference>
<keyword evidence="1 7" id="KW-1003">Cell membrane</keyword>
<protein>
    <recommendedName>
        <fullName evidence="7">Endolytic murein transglycosylase</fullName>
        <ecNumber evidence="7">4.2.2.29</ecNumber>
    </recommendedName>
    <alternativeName>
        <fullName evidence="7">Peptidoglycan lytic transglycosylase</fullName>
    </alternativeName>
    <alternativeName>
        <fullName evidence="7">Peptidoglycan polymerization terminase</fullName>
    </alternativeName>
</protein>
<dbReference type="Gene3D" id="3.30.1490.480">
    <property type="entry name" value="Endolytic murein transglycosylase"/>
    <property type="match status" value="1"/>
</dbReference>
<dbReference type="Proteomes" id="UP000322658">
    <property type="component" value="Unassembled WGS sequence"/>
</dbReference>
<name>A0A5B3GW43_9BACT</name>